<protein>
    <recommendedName>
        <fullName evidence="3">F-box domain-containing protein</fullName>
    </recommendedName>
</protein>
<reference evidence="1" key="1">
    <citation type="journal article" date="2020" name="Stud. Mycol.">
        <title>101 Dothideomycetes genomes: a test case for predicting lifestyles and emergence of pathogens.</title>
        <authorList>
            <person name="Haridas S."/>
            <person name="Albert R."/>
            <person name="Binder M."/>
            <person name="Bloem J."/>
            <person name="Labutti K."/>
            <person name="Salamov A."/>
            <person name="Andreopoulos B."/>
            <person name="Baker S."/>
            <person name="Barry K."/>
            <person name="Bills G."/>
            <person name="Bluhm B."/>
            <person name="Cannon C."/>
            <person name="Castanera R."/>
            <person name="Culley D."/>
            <person name="Daum C."/>
            <person name="Ezra D."/>
            <person name="Gonzalez J."/>
            <person name="Henrissat B."/>
            <person name="Kuo A."/>
            <person name="Liang C."/>
            <person name="Lipzen A."/>
            <person name="Lutzoni F."/>
            <person name="Magnuson J."/>
            <person name="Mondo S."/>
            <person name="Nolan M."/>
            <person name="Ohm R."/>
            <person name="Pangilinan J."/>
            <person name="Park H.-J."/>
            <person name="Ramirez L."/>
            <person name="Alfaro M."/>
            <person name="Sun H."/>
            <person name="Tritt A."/>
            <person name="Yoshinaga Y."/>
            <person name="Zwiers L.-H."/>
            <person name="Turgeon B."/>
            <person name="Goodwin S."/>
            <person name="Spatafora J."/>
            <person name="Crous P."/>
            <person name="Grigoriev I."/>
        </authorList>
    </citation>
    <scope>NUCLEOTIDE SEQUENCE</scope>
    <source>
        <strain evidence="1">ATCC 36951</strain>
    </source>
</reference>
<dbReference type="OrthoDB" id="3645052at2759"/>
<sequence length="235" mass="26637">MNDHFGHMLRAAFTHYGAHAVDRIVSDSDLLRIERERKRKMKHRQRSIHNAASRLLRLPAEIRNQIYQLLVVQDTTIEVIERGSRYRLSPDLKQPPLSLVCRQIRHEVLSVFYSENTFNITIVNRRFGINCELVIVHWLRNLSEAHQKALGSIGICTTLSSPAVISRKGCSSELYNLADDRVCGGVRCARYYASELRLKGWTWKGDVGTECGGVCARAHGVGVGEMHHHALVWAG</sequence>
<dbReference type="AlphaFoldDB" id="A0A6A6CI76"/>
<accession>A0A6A6CI76</accession>
<name>A0A6A6CI76_ZASCE</name>
<dbReference type="PANTHER" id="PTHR42085:SF1">
    <property type="entry name" value="F-BOX DOMAIN-CONTAINING PROTEIN"/>
    <property type="match status" value="1"/>
</dbReference>
<dbReference type="RefSeq" id="XP_033666288.1">
    <property type="nucleotide sequence ID" value="XM_033807151.1"/>
</dbReference>
<dbReference type="Proteomes" id="UP000799537">
    <property type="component" value="Unassembled WGS sequence"/>
</dbReference>
<dbReference type="PANTHER" id="PTHR42085">
    <property type="entry name" value="F-BOX DOMAIN-CONTAINING PROTEIN"/>
    <property type="match status" value="1"/>
</dbReference>
<evidence type="ECO:0000313" key="1">
    <source>
        <dbReference type="EMBL" id="KAF2165399.1"/>
    </source>
</evidence>
<proteinExistence type="predicted"/>
<keyword evidence="2" id="KW-1185">Reference proteome</keyword>
<evidence type="ECO:0008006" key="3">
    <source>
        <dbReference type="Google" id="ProtNLM"/>
    </source>
</evidence>
<organism evidence="1 2">
    <name type="scientific">Zasmidium cellare ATCC 36951</name>
    <dbReference type="NCBI Taxonomy" id="1080233"/>
    <lineage>
        <taxon>Eukaryota</taxon>
        <taxon>Fungi</taxon>
        <taxon>Dikarya</taxon>
        <taxon>Ascomycota</taxon>
        <taxon>Pezizomycotina</taxon>
        <taxon>Dothideomycetes</taxon>
        <taxon>Dothideomycetidae</taxon>
        <taxon>Mycosphaerellales</taxon>
        <taxon>Mycosphaerellaceae</taxon>
        <taxon>Zasmidium</taxon>
    </lineage>
</organism>
<dbReference type="InterPro" id="IPR038883">
    <property type="entry name" value="AN11006-like"/>
</dbReference>
<gene>
    <name evidence="1" type="ORF">M409DRAFT_24249</name>
</gene>
<dbReference type="GeneID" id="54560423"/>
<evidence type="ECO:0000313" key="2">
    <source>
        <dbReference type="Proteomes" id="UP000799537"/>
    </source>
</evidence>
<dbReference type="EMBL" id="ML993600">
    <property type="protein sequence ID" value="KAF2165399.1"/>
    <property type="molecule type" value="Genomic_DNA"/>
</dbReference>